<dbReference type="SUPFAM" id="SSF56563">
    <property type="entry name" value="Major capsid protein gp5"/>
    <property type="match status" value="1"/>
</dbReference>
<evidence type="ECO:0000313" key="5">
    <source>
        <dbReference type="Proteomes" id="UP000283497"/>
    </source>
</evidence>
<sequence>MGRKAILEKRLLRLRTKKQKLKERALASQDAAEVRNINEQLEDINAEISETEEEIEVIDKGDGEPSPSGGPDEPTNEPSNPQQRGLVPLTNEPVGMTAVRGAYGQRTNMSAQPVNNDPYASVEYRNAFKEYVQRGTPIPTELIQRAGGDPGPTITSELGAIIPTTIMNEFIKKVSKVYGQLYSKVRKLNIQGGVKFPISDLKANFKWITETKTSDRQKAGDVNEYVEFSYNVGEIRVSQTLLSQVVTLSLFEDEIVRIMTEAYVKAMDEGIMNGSGTGQMLGILKDTRVTSQDGHVIEFTAAEFSDWEKWRKKLFAIIPLSKRGQGEFVFTAGTVESNLLTMKDANNRPVFREAANLDVEESAVTGRFYGREVTMVEPDIVADFDSASSGDVVGVYWIPNDYAINTDMAFGMKRYFDEEKNEWVNKGLTIVDGKILDPSGVYIIKKK</sequence>
<feature type="compositionally biased region" description="Acidic residues" evidence="2">
    <location>
        <begin position="43"/>
        <end position="56"/>
    </location>
</feature>
<dbReference type="NCBIfam" id="TIGR01554">
    <property type="entry name" value="major_cap_HK97"/>
    <property type="match status" value="1"/>
</dbReference>
<dbReference type="InterPro" id="IPR024455">
    <property type="entry name" value="Phage_capsid"/>
</dbReference>
<comment type="subcellular location">
    <subcellularLocation>
        <location evidence="1">Virion</location>
    </subcellularLocation>
</comment>
<feature type="region of interest" description="Disordered" evidence="2">
    <location>
        <begin position="43"/>
        <end position="92"/>
    </location>
</feature>
<protein>
    <submittedName>
        <fullName evidence="4">Phage major capsid protein</fullName>
    </submittedName>
</protein>
<dbReference type="InterPro" id="IPR054612">
    <property type="entry name" value="Phage_capsid-like_C"/>
</dbReference>
<evidence type="ECO:0000259" key="3">
    <source>
        <dbReference type="Pfam" id="PF05065"/>
    </source>
</evidence>
<gene>
    <name evidence="4" type="ORF">DW068_05925</name>
</gene>
<dbReference type="Pfam" id="PF05065">
    <property type="entry name" value="Phage_capsid"/>
    <property type="match status" value="1"/>
</dbReference>
<feature type="domain" description="Phage capsid-like C-terminal" evidence="3">
    <location>
        <begin position="160"/>
        <end position="445"/>
    </location>
</feature>
<proteinExistence type="predicted"/>
<feature type="compositionally biased region" description="Low complexity" evidence="2">
    <location>
        <begin position="64"/>
        <end position="73"/>
    </location>
</feature>
<dbReference type="EMBL" id="QRNJ01000018">
    <property type="protein sequence ID" value="RHK39910.1"/>
    <property type="molecule type" value="Genomic_DNA"/>
</dbReference>
<reference evidence="4 5" key="1">
    <citation type="submission" date="2018-08" db="EMBL/GenBank/DDBJ databases">
        <title>A genome reference for cultivated species of the human gut microbiota.</title>
        <authorList>
            <person name="Zou Y."/>
            <person name="Xue W."/>
            <person name="Luo G."/>
        </authorList>
    </citation>
    <scope>NUCLEOTIDE SEQUENCE [LARGE SCALE GENOMIC DNA]</scope>
    <source>
        <strain evidence="4 5">AF45-14BH</strain>
    </source>
</reference>
<evidence type="ECO:0000313" key="4">
    <source>
        <dbReference type="EMBL" id="RHK39910.1"/>
    </source>
</evidence>
<evidence type="ECO:0000256" key="1">
    <source>
        <dbReference type="ARBA" id="ARBA00004328"/>
    </source>
</evidence>
<accession>A0A415G894</accession>
<dbReference type="AlphaFoldDB" id="A0A415G894"/>
<name>A0A415G894_9FIRM</name>
<comment type="caution">
    <text evidence="4">The sequence shown here is derived from an EMBL/GenBank/DDBJ whole genome shotgun (WGS) entry which is preliminary data.</text>
</comment>
<evidence type="ECO:0000256" key="2">
    <source>
        <dbReference type="SAM" id="MobiDB-lite"/>
    </source>
</evidence>
<dbReference type="RefSeq" id="WP_118314323.1">
    <property type="nucleotide sequence ID" value="NZ_QRNJ01000018.1"/>
</dbReference>
<dbReference type="Proteomes" id="UP000283497">
    <property type="component" value="Unassembled WGS sequence"/>
</dbReference>
<organism evidence="4 5">
    <name type="scientific">Anaerobutyricum hallii</name>
    <dbReference type="NCBI Taxonomy" id="39488"/>
    <lineage>
        <taxon>Bacteria</taxon>
        <taxon>Bacillati</taxon>
        <taxon>Bacillota</taxon>
        <taxon>Clostridia</taxon>
        <taxon>Lachnospirales</taxon>
        <taxon>Lachnospiraceae</taxon>
        <taxon>Anaerobutyricum</taxon>
    </lineage>
</organism>